<evidence type="ECO:0000313" key="3">
    <source>
        <dbReference type="EMBL" id="CAG8045695.1"/>
    </source>
</evidence>
<dbReference type="InterPro" id="IPR050411">
    <property type="entry name" value="AlphaKG_dependent_hydroxylases"/>
</dbReference>
<reference evidence="3" key="1">
    <citation type="submission" date="2021-07" db="EMBL/GenBank/DDBJ databases">
        <authorList>
            <person name="Branca A.L. A."/>
        </authorList>
    </citation>
    <scope>NUCLEOTIDE SEQUENCE</scope>
</reference>
<organism evidence="3 4">
    <name type="scientific">Penicillium nalgiovense</name>
    <dbReference type="NCBI Taxonomy" id="60175"/>
    <lineage>
        <taxon>Eukaryota</taxon>
        <taxon>Fungi</taxon>
        <taxon>Dikarya</taxon>
        <taxon>Ascomycota</taxon>
        <taxon>Pezizomycotina</taxon>
        <taxon>Eurotiomycetes</taxon>
        <taxon>Eurotiomycetidae</taxon>
        <taxon>Eurotiales</taxon>
        <taxon>Aspergillaceae</taxon>
        <taxon>Penicillium</taxon>
    </lineage>
</organism>
<evidence type="ECO:0000313" key="4">
    <source>
        <dbReference type="Proteomes" id="UP001153461"/>
    </source>
</evidence>
<protein>
    <recommendedName>
        <fullName evidence="2">TauD/TfdA-like domain-containing protein</fullName>
    </recommendedName>
</protein>
<dbReference type="AlphaFoldDB" id="A0A9W4MSH3"/>
<evidence type="ECO:0000259" key="2">
    <source>
        <dbReference type="Pfam" id="PF02668"/>
    </source>
</evidence>
<dbReference type="Pfam" id="PF02668">
    <property type="entry name" value="TauD"/>
    <property type="match status" value="2"/>
</dbReference>
<dbReference type="Gene3D" id="3.60.130.10">
    <property type="entry name" value="Clavaminate synthase-like"/>
    <property type="match status" value="1"/>
</dbReference>
<name>A0A9W4MSH3_PENNA</name>
<evidence type="ECO:0000256" key="1">
    <source>
        <dbReference type="ARBA" id="ARBA00023002"/>
    </source>
</evidence>
<dbReference type="PANTHER" id="PTHR10696:SF54">
    <property type="entry name" value="FAMILY OXIDOREDUCTASE, PUTATIVE (AFU_ORTHOLOGUE AFUA_4G13850)-RELATED"/>
    <property type="match status" value="1"/>
</dbReference>
<dbReference type="SUPFAM" id="SSF51197">
    <property type="entry name" value="Clavaminate synthase-like"/>
    <property type="match status" value="1"/>
</dbReference>
<gene>
    <name evidence="3" type="ORF">PNAL_LOCUS3145</name>
</gene>
<accession>A0A9W4MSH3</accession>
<comment type="caution">
    <text evidence="3">The sequence shown here is derived from an EMBL/GenBank/DDBJ whole genome shotgun (WGS) entry which is preliminary data.</text>
</comment>
<dbReference type="PANTHER" id="PTHR10696">
    <property type="entry name" value="GAMMA-BUTYROBETAINE HYDROXYLASE-RELATED"/>
    <property type="match status" value="1"/>
</dbReference>
<feature type="domain" description="TauD/TfdA-like" evidence="2">
    <location>
        <begin position="111"/>
        <end position="261"/>
    </location>
</feature>
<dbReference type="InterPro" id="IPR042098">
    <property type="entry name" value="TauD-like_sf"/>
</dbReference>
<proteinExistence type="predicted"/>
<dbReference type="OrthoDB" id="58529at2759"/>
<feature type="domain" description="TauD/TfdA-like" evidence="2">
    <location>
        <begin position="284"/>
        <end position="336"/>
    </location>
</feature>
<dbReference type="InterPro" id="IPR003819">
    <property type="entry name" value="TauD/TfdA-like"/>
</dbReference>
<dbReference type="Proteomes" id="UP001153461">
    <property type="component" value="Unassembled WGS sequence"/>
</dbReference>
<keyword evidence="1" id="KW-0560">Oxidoreductase</keyword>
<dbReference type="GO" id="GO:0016491">
    <property type="term" value="F:oxidoreductase activity"/>
    <property type="evidence" value="ECO:0007669"/>
    <property type="project" value="UniProtKB-KW"/>
</dbReference>
<sequence length="357" mass="40064">MSPPTLIPSQHDHGPIIPTSFLFAYLPDPNKETRIFDSSREGPAERILPHGFPHKLGSDMAWKRETISIDHPTGAETPYLLILQDPQLDEIEAALRHFERQLATPIETLDTSTFPLPCLNPVLRSASNNLHSGYGFTLIRGVPVERYSRKELVIIYVGISSHVAAIRGRQDHRFEGQPADVMLAHITDMRRPGDSPNFSLPAYSDGEVVYHTDVGDIVSLFALSEPSYGGESLLASSWTVYNALAENRPDLIRVLAEDWPIPSAQDPSLIIHRPLLFYQPACVEALDALHFLAERFHVVMKLERGDIQFVNNLSMIHARNSYVDGPENRRHLLRLWLRDSKLVGDAGATAQSRRSDF</sequence>
<dbReference type="EMBL" id="CAJVNV010000109">
    <property type="protein sequence ID" value="CAG8045695.1"/>
    <property type="molecule type" value="Genomic_DNA"/>
</dbReference>